<keyword evidence="3" id="KW-0689">Ribosomal protein</keyword>
<dbReference type="GO" id="GO:1990904">
    <property type="term" value="C:ribonucleoprotein complex"/>
    <property type="evidence" value="ECO:0007669"/>
    <property type="project" value="UniProtKB-KW"/>
</dbReference>
<evidence type="ECO:0000313" key="8">
    <source>
        <dbReference type="Proteomes" id="UP000000542"/>
    </source>
</evidence>
<dbReference type="InterPro" id="IPR011047">
    <property type="entry name" value="Quinoprotein_ADH-like_sf"/>
</dbReference>
<feature type="region of interest" description="Disordered" evidence="6">
    <location>
        <begin position="170"/>
        <end position="217"/>
    </location>
</feature>
<dbReference type="EMBL" id="FR796404">
    <property type="protein sequence ID" value="CAJ02220.1"/>
    <property type="molecule type" value="Genomic_DNA"/>
</dbReference>
<dbReference type="Gene3D" id="2.130.10.10">
    <property type="entry name" value="YVTN repeat-like/Quinoprotein amine dehydrogenase"/>
    <property type="match status" value="4"/>
</dbReference>
<reference evidence="7 8" key="1">
    <citation type="journal article" date="2005" name="Science">
        <title>The genome of the kinetoplastid parasite, Leishmania major.</title>
        <authorList>
            <person name="Ivens A.C."/>
            <person name="Peacock C.S."/>
            <person name="Worthey E.A."/>
            <person name="Murphy L."/>
            <person name="Aggarwal G."/>
            <person name="Berriman M."/>
            <person name="Sisk E."/>
            <person name="Rajandream M.A."/>
            <person name="Adlem E."/>
            <person name="Aert R."/>
            <person name="Anupama A."/>
            <person name="Apostolou Z."/>
            <person name="Attipoe P."/>
            <person name="Bason N."/>
            <person name="Bauser C."/>
            <person name="Beck A."/>
            <person name="Beverley S.M."/>
            <person name="Bianchettin G."/>
            <person name="Borzym K."/>
            <person name="Bothe G."/>
            <person name="Bruschi C.V."/>
            <person name="Collins M."/>
            <person name="Cadag E."/>
            <person name="Ciarloni L."/>
            <person name="Clayton C."/>
            <person name="Coulson R.M."/>
            <person name="Cronin A."/>
            <person name="Cruz A.K."/>
            <person name="Davies R.M."/>
            <person name="De Gaudenzi J."/>
            <person name="Dobson D.E."/>
            <person name="Duesterhoeft A."/>
            <person name="Fazelina G."/>
            <person name="Fosker N."/>
            <person name="Frasch A.C."/>
            <person name="Fraser A."/>
            <person name="Fuchs M."/>
            <person name="Gabel C."/>
            <person name="Goble A."/>
            <person name="Goffeau A."/>
            <person name="Harris D."/>
            <person name="Hertz-Fowler C."/>
            <person name="Hilbert H."/>
            <person name="Horn D."/>
            <person name="Huang Y."/>
            <person name="Klages S."/>
            <person name="Knights A."/>
            <person name="Kube M."/>
            <person name="Larke N."/>
            <person name="Litvin L."/>
            <person name="Lord A."/>
            <person name="Louie T."/>
            <person name="Marra M."/>
            <person name="Masuy D."/>
            <person name="Matthews K."/>
            <person name="Michaeli S."/>
            <person name="Mottram J.C."/>
            <person name="Muller-Auer S."/>
            <person name="Munden H."/>
            <person name="Nelson S."/>
            <person name="Norbertczak H."/>
            <person name="Oliver K."/>
            <person name="O'neil S."/>
            <person name="Pentony M."/>
            <person name="Pohl T.M."/>
            <person name="Price C."/>
            <person name="Purnelle B."/>
            <person name="Quail M.A."/>
            <person name="Rabbinowitsch E."/>
            <person name="Reinhardt R."/>
            <person name="Rieger M."/>
            <person name="Rinta J."/>
            <person name="Robben J."/>
            <person name="Robertson L."/>
            <person name="Ruiz J.C."/>
            <person name="Rutter S."/>
            <person name="Saunders D."/>
            <person name="Schafer M."/>
            <person name="Schein J."/>
            <person name="Schwartz D.C."/>
            <person name="Seeger K."/>
            <person name="Seyler A."/>
            <person name="Sharp S."/>
            <person name="Shin H."/>
            <person name="Sivam D."/>
            <person name="Squares R."/>
            <person name="Squares S."/>
            <person name="Tosato V."/>
            <person name="Vogt C."/>
            <person name="Volckaert G."/>
            <person name="Wambutt R."/>
            <person name="Warren T."/>
            <person name="Wedler H."/>
            <person name="Woodward J."/>
            <person name="Zhou S."/>
            <person name="Zimmermann W."/>
            <person name="Smith D.F."/>
            <person name="Blackwell J.M."/>
            <person name="Stuart K.D."/>
            <person name="Barrell B."/>
            <person name="Myler P.J."/>
        </authorList>
    </citation>
    <scope>NUCLEOTIDE SEQUENCE [LARGE SCALE GENOMIC DNA]</scope>
    <source>
        <strain evidence="8">MHOM/IL/81/Friedlin</strain>
    </source>
</reference>
<dbReference type="InterPro" id="IPR001680">
    <property type="entry name" value="WD40_rpt"/>
</dbReference>
<evidence type="ECO:0000256" key="5">
    <source>
        <dbReference type="PROSITE-ProRule" id="PRU00221"/>
    </source>
</evidence>
<dbReference type="eggNOG" id="KOG0266">
    <property type="taxonomic scope" value="Eukaryota"/>
</dbReference>
<dbReference type="PANTHER" id="PTHR44464:SF1">
    <property type="entry name" value="WD REPEAT-CONTAINING PROTEIN 17"/>
    <property type="match status" value="1"/>
</dbReference>
<dbReference type="STRING" id="5664.Q4QIC8"/>
<dbReference type="SUPFAM" id="SSF50998">
    <property type="entry name" value="Quinoprotein alcohol dehydrogenase-like"/>
    <property type="match status" value="2"/>
</dbReference>
<dbReference type="Proteomes" id="UP000000542">
    <property type="component" value="Chromosome 8"/>
</dbReference>
<evidence type="ECO:0000256" key="3">
    <source>
        <dbReference type="ARBA" id="ARBA00022980"/>
    </source>
</evidence>
<dbReference type="InterPro" id="IPR020472">
    <property type="entry name" value="WD40_PAC1"/>
</dbReference>
<evidence type="ECO:0000256" key="2">
    <source>
        <dbReference type="ARBA" id="ARBA00022737"/>
    </source>
</evidence>
<sequence>MALSPTAYVSPGCSAQCRQCVSAKPDSFAFASVQSISLYRVSTANVTIPTSASSTQAQAQQQHQSLETIAITDYPLATLFGHGVNAAIAAFSYNDDYMACLTLQNKQVLLWRLKDAETLTAKKITSTALSDTFKREGNPSTMCLAGRHHVLCGTNTGRLISLNTNLDNAEPRSVAIPPSQQRGNAQQPRSPLSPGNAYSVPAVAGPPSSRHPSGTSSAAAAAVESVECIVAATARPEAVACGTSDGTLCLLTLNASTGLLVTASLCPFPAKEKSDTVLDVNPLPVTSLAFEPTSAQYLAVGSQDGALALCDMNKNAIVQTFEASKLPEKHISSIAWIPGEAGAFYTASTDSPVLRKWSVSSKSAVGSVSIMVMQQTPQQRSSGARGAADASDYADAEHSSSSSSRIGIRSVACIDQTRVVTGLTNGSVKVYDVAQQRLECDIVTGHTDATLSCKLSKHDRDQAATGGVDGMIRVWNLRTLSQQYSIPVGPVMVHSVDWSPNGKHLIAALGSGEVVMYSTSTNRESWRTPVFSELVYRVCWAAGDSSLIAATSRSGVAVLSSKDGKVVRRYPATRGAFYGVDIEPAKSKMIAVGSHDHRIYVYNLSSSSEHPVHVLAGHTDAVCDVAYNPTALNYLLSGSYDGTLRVWDLSSNDAHTISVSSRALKGHADRVRSVAWCSLAPYLVISGSADASIRLWDIRNGVAITTVRGHNADVVAISSHVDRPLTFLSAARDSTLVAWNVALLRQVYLDAALGTLENCIVADPSSLMGVAASNVTVSQVAGAAVQRLAKELAECASRPAERLQKLVSFFESPNGAAEVAEMALCAVDPAAYQVAVAEGKTAATGLVVPARSLVEAARAHATYTNERAHGKSVNAAGPSYRKQRLLEAADELLRVGQLEAHCNVLMEAEEWDRAIAASPAISRAYWRSVCQKAAEAMEAAGDARAVAYYIIGEHAHKAAQVLTRLSQRHYDAATVVCQTCPQVADDPQQQQQQQQANEPPHNTTVDVNSVTTATQQLQRHRAAVLKRYANPQLFAAVLLAYGHHDEAVNVLEHCGDVVLAHLLVHTVPLREQASIDTAFRLSMLQSARQQRWDTALACATRQSNPYDALATVLALFQTAQGRQLTGKSTAPSLTSGNLSTLQGVSERLKTFYEQVRGECGKLQLPFDAAAIQQRHAHDGLASQNQLAAMVLVADPSSGPMTDGAILQSLSGFMESLLTVALKEIDGATTPFYLRQAYNVSAYVSLPFETPSKAGGNASVSLSASAVISSTTPEHKRFLALVFIVAALMAVKVYRFPKLLNSAFAKARELAAASGSASLSTILTNTQGALGTYSPHSKEVDCSSVGCTLPALSSEGRQIVSVLTGDPVCGAVQVLEDGSSFISKSEALAWMLCSHFSPLGSGARLTAL</sequence>
<dbReference type="VEuPathDB" id="TriTrypDB:LMJLV39_080009300"/>
<dbReference type="CDD" id="cd00200">
    <property type="entry name" value="WD40"/>
    <property type="match status" value="1"/>
</dbReference>
<proteinExistence type="predicted"/>
<name>Q4QIC8_LEIMA</name>
<dbReference type="SMART" id="SM00320">
    <property type="entry name" value="WD40"/>
    <property type="match status" value="10"/>
</dbReference>
<dbReference type="PROSITE" id="PS50082">
    <property type="entry name" value="WD_REPEATS_2"/>
    <property type="match status" value="3"/>
</dbReference>
<reference evidence="7 8" key="2">
    <citation type="journal article" date="2011" name="Genome Res.">
        <title>Chromosome and gene copy number variation allow major structural change between species and strains of Leishmania.</title>
        <authorList>
            <person name="Rogers M.B."/>
            <person name="Hilley J.D."/>
            <person name="Dickens N.J."/>
            <person name="Wilkes J."/>
            <person name="Bates P.A."/>
            <person name="Depledge D.P."/>
            <person name="Harris D."/>
            <person name="Her Y."/>
            <person name="Herzyk P."/>
            <person name="Imamura H."/>
            <person name="Otto T.D."/>
            <person name="Sanders M."/>
            <person name="Seeger K."/>
            <person name="Dujardin J.C."/>
            <person name="Berriman M."/>
            <person name="Smith D.F."/>
            <person name="Hertz-Fowler C."/>
            <person name="Mottram J.C."/>
        </authorList>
    </citation>
    <scope>NUCLEOTIDE SEQUENCE [LARGE SCALE GENOMIC DNA]</scope>
    <source>
        <strain evidence="8">MHOM/IL/81/Friedlin</strain>
    </source>
</reference>
<dbReference type="VEuPathDB" id="TriTrypDB:LMJFC_080009600"/>
<evidence type="ECO:0000256" key="1">
    <source>
        <dbReference type="ARBA" id="ARBA00022574"/>
    </source>
</evidence>
<dbReference type="OMA" id="VYRFPKL"/>
<dbReference type="GO" id="GO:0005840">
    <property type="term" value="C:ribosome"/>
    <property type="evidence" value="ECO:0007669"/>
    <property type="project" value="UniProtKB-KW"/>
</dbReference>
<keyword evidence="2" id="KW-0677">Repeat</keyword>
<dbReference type="InterPro" id="IPR019775">
    <property type="entry name" value="WD40_repeat_CS"/>
</dbReference>
<keyword evidence="8" id="KW-1185">Reference proteome</keyword>
<feature type="region of interest" description="Disordered" evidence="6">
    <location>
        <begin position="375"/>
        <end position="401"/>
    </location>
</feature>
<dbReference type="InParanoid" id="Q4QIC8"/>
<accession>Q4QIC8</accession>
<dbReference type="PROSITE" id="PS00678">
    <property type="entry name" value="WD_REPEATS_1"/>
    <property type="match status" value="3"/>
</dbReference>
<dbReference type="GeneID" id="5649325"/>
<protein>
    <submittedName>
        <fullName evidence="7">Uncharacterized protein</fullName>
    </submittedName>
</protein>
<dbReference type="InterPro" id="IPR015943">
    <property type="entry name" value="WD40/YVTN_repeat-like_dom_sf"/>
</dbReference>
<feature type="repeat" description="WD" evidence="5">
    <location>
        <begin position="443"/>
        <end position="485"/>
    </location>
</feature>
<dbReference type="PRINTS" id="PR00320">
    <property type="entry name" value="GPROTEINBRPT"/>
</dbReference>
<dbReference type="VEuPathDB" id="TriTrypDB:LmjF.08.0410"/>
<feature type="repeat" description="WD" evidence="5">
    <location>
        <begin position="664"/>
        <end position="706"/>
    </location>
</feature>
<gene>
    <name evidence="7" type="ORF">LMJF_08_0410</name>
</gene>
<feature type="repeat" description="WD" evidence="5">
    <location>
        <begin position="615"/>
        <end position="657"/>
    </location>
</feature>
<evidence type="ECO:0000256" key="6">
    <source>
        <dbReference type="SAM" id="MobiDB-lite"/>
    </source>
</evidence>
<dbReference type="KEGG" id="lma:LMJF_08_0410"/>
<feature type="compositionally biased region" description="Polar residues" evidence="6">
    <location>
        <begin position="178"/>
        <end position="190"/>
    </location>
</feature>
<dbReference type="RefSeq" id="XP_001681070.1">
    <property type="nucleotide sequence ID" value="XM_001681018.1"/>
</dbReference>
<evidence type="ECO:0000256" key="4">
    <source>
        <dbReference type="ARBA" id="ARBA00023274"/>
    </source>
</evidence>
<dbReference type="HOGENOM" id="CLU_004491_1_0_1"/>
<feature type="compositionally biased region" description="Low complexity" evidence="6">
    <location>
        <begin position="381"/>
        <end position="401"/>
    </location>
</feature>
<dbReference type="Pfam" id="PF00400">
    <property type="entry name" value="WD40"/>
    <property type="match status" value="3"/>
</dbReference>
<dbReference type="PROSITE" id="PS50294">
    <property type="entry name" value="WD_REPEATS_REGION"/>
    <property type="match status" value="2"/>
</dbReference>
<evidence type="ECO:0000313" key="7">
    <source>
        <dbReference type="EMBL" id="CAJ02220.1"/>
    </source>
</evidence>
<dbReference type="VEuPathDB" id="TriTrypDB:LMJSD75_080009300"/>
<keyword evidence="1 5" id="KW-0853">WD repeat</keyword>
<dbReference type="PANTHER" id="PTHR44464">
    <property type="entry name" value="WD REPEAT-CONTAINING PROTEIN 17"/>
    <property type="match status" value="1"/>
</dbReference>
<keyword evidence="4" id="KW-0687">Ribonucleoprotein</keyword>
<organism evidence="7 8">
    <name type="scientific">Leishmania major</name>
    <dbReference type="NCBI Taxonomy" id="5664"/>
    <lineage>
        <taxon>Eukaryota</taxon>
        <taxon>Discoba</taxon>
        <taxon>Euglenozoa</taxon>
        <taxon>Kinetoplastea</taxon>
        <taxon>Metakinetoplastina</taxon>
        <taxon>Trypanosomatida</taxon>
        <taxon>Trypanosomatidae</taxon>
        <taxon>Leishmaniinae</taxon>
        <taxon>Leishmania</taxon>
    </lineage>
</organism>